<keyword evidence="7 9" id="KW-1133">Transmembrane helix</keyword>
<dbReference type="Gene3D" id="1.20.1740.10">
    <property type="entry name" value="Amino acid/polyamine transporter I"/>
    <property type="match status" value="1"/>
</dbReference>
<dbReference type="PIRSF" id="PIRSF006060">
    <property type="entry name" value="AA_transporter"/>
    <property type="match status" value="1"/>
</dbReference>
<gene>
    <name evidence="10" type="primary">arcD1</name>
    <name evidence="10" type="ORF">GCM10011385_25010</name>
</gene>
<keyword evidence="4" id="KW-1003">Cell membrane</keyword>
<dbReference type="AlphaFoldDB" id="A0A916RVW6"/>
<evidence type="ECO:0000256" key="4">
    <source>
        <dbReference type="ARBA" id="ARBA00022475"/>
    </source>
</evidence>
<feature type="transmembrane region" description="Helical" evidence="9">
    <location>
        <begin position="236"/>
        <end position="255"/>
    </location>
</feature>
<evidence type="ECO:0000313" key="10">
    <source>
        <dbReference type="EMBL" id="GGA70193.1"/>
    </source>
</evidence>
<comment type="subcellular location">
    <subcellularLocation>
        <location evidence="1">Cell membrane</location>
        <topology evidence="1">Multi-pass membrane protein</topology>
    </subcellularLocation>
</comment>
<comment type="similarity">
    <text evidence="2">Belongs to the amino acid-polyamine-organocation (APC) superfamily. Basic amino acid/polyamine antiporter (APA) (TC 2.A.3.2) family.</text>
</comment>
<dbReference type="EMBL" id="BMIF01000007">
    <property type="protein sequence ID" value="GGA70193.1"/>
    <property type="molecule type" value="Genomic_DNA"/>
</dbReference>
<feature type="transmembrane region" description="Helical" evidence="9">
    <location>
        <begin position="127"/>
        <end position="148"/>
    </location>
</feature>
<feature type="transmembrane region" description="Helical" evidence="9">
    <location>
        <begin position="358"/>
        <end position="379"/>
    </location>
</feature>
<feature type="transmembrane region" description="Helical" evidence="9">
    <location>
        <begin position="333"/>
        <end position="352"/>
    </location>
</feature>
<feature type="transmembrane region" description="Helical" evidence="9">
    <location>
        <begin position="160"/>
        <end position="177"/>
    </location>
</feature>
<evidence type="ECO:0000256" key="3">
    <source>
        <dbReference type="ARBA" id="ARBA00022448"/>
    </source>
</evidence>
<keyword evidence="3" id="KW-0813">Transport</keyword>
<evidence type="ECO:0000256" key="9">
    <source>
        <dbReference type="SAM" id="Phobius"/>
    </source>
</evidence>
<dbReference type="Pfam" id="PF13520">
    <property type="entry name" value="AA_permease_2"/>
    <property type="match status" value="1"/>
</dbReference>
<evidence type="ECO:0000256" key="2">
    <source>
        <dbReference type="ARBA" id="ARBA00008220"/>
    </source>
</evidence>
<feature type="transmembrane region" description="Helical" evidence="9">
    <location>
        <begin position="197"/>
        <end position="215"/>
    </location>
</feature>
<accession>A0A916RVW6</accession>
<organism evidence="10 11">
    <name type="scientific">Nitratireductor aestuarii</name>
    <dbReference type="NCBI Taxonomy" id="1735103"/>
    <lineage>
        <taxon>Bacteria</taxon>
        <taxon>Pseudomonadati</taxon>
        <taxon>Pseudomonadota</taxon>
        <taxon>Alphaproteobacteria</taxon>
        <taxon>Hyphomicrobiales</taxon>
        <taxon>Phyllobacteriaceae</taxon>
        <taxon>Nitratireductor</taxon>
    </lineage>
</organism>
<feature type="transmembrane region" description="Helical" evidence="9">
    <location>
        <begin position="391"/>
        <end position="409"/>
    </location>
</feature>
<evidence type="ECO:0000313" key="11">
    <source>
        <dbReference type="Proteomes" id="UP000636264"/>
    </source>
</evidence>
<comment type="caution">
    <text evidence="10">The sequence shown here is derived from an EMBL/GenBank/DDBJ whole genome shotgun (WGS) entry which is preliminary data.</text>
</comment>
<dbReference type="InterPro" id="IPR004754">
    <property type="entry name" value="Amino_acid_antiprt"/>
</dbReference>
<sequence>MGPGPNPGLSYLALTAVAVGSMVGAGIFTLPRSFGASTGPAGALVAWAITGFGMYALARVLQWLSTVRPDLDAGIYAYGKEGFGNYAGFLAVLGYWLVACIGDVAYWCLLTATLGHFFPAFGEGNTFPSMILATAGIWGFHFLILAGVKGAASVNAVATVAKVIPILLFIILLALSFEPATFDDNFWVGGEQPEEGIFQQIRATMLITVFVFVGVEGANVYSRYAKRRADVGRATITAFLLVLALMLLVTLLPYGHFPRAEIAALTQPSMASLLKAVVGPWGAILISLGLIISILGAYLAWTLLAIEVLFVAAKNGDMPRMLARENARGVPSASLWFTTLTVQALLFIAWYADDAIQLLVELSASMALTPYFLVAAFACKLVIRGEGGNDLRCRLLACIALLYTIGMVYAGGLPILLLSLVFYAPGTILYVVIRREQRGRVFSMSESMLCALVVLGGMAGVLGLCRGTISL</sequence>
<reference evidence="10" key="2">
    <citation type="submission" date="2020-09" db="EMBL/GenBank/DDBJ databases">
        <authorList>
            <person name="Sun Q."/>
            <person name="Zhou Y."/>
        </authorList>
    </citation>
    <scope>NUCLEOTIDE SEQUENCE</scope>
    <source>
        <strain evidence="10">CGMCC 1.15320</strain>
    </source>
</reference>
<evidence type="ECO:0000256" key="8">
    <source>
        <dbReference type="ARBA" id="ARBA00023136"/>
    </source>
</evidence>
<protein>
    <submittedName>
        <fullName evidence="10">Amino acid APC transporter</fullName>
    </submittedName>
</protein>
<reference evidence="10" key="1">
    <citation type="journal article" date="2014" name="Int. J. Syst. Evol. Microbiol.">
        <title>Complete genome sequence of Corynebacterium casei LMG S-19264T (=DSM 44701T), isolated from a smear-ripened cheese.</title>
        <authorList>
            <consortium name="US DOE Joint Genome Institute (JGI-PGF)"/>
            <person name="Walter F."/>
            <person name="Albersmeier A."/>
            <person name="Kalinowski J."/>
            <person name="Ruckert C."/>
        </authorList>
    </citation>
    <scope>NUCLEOTIDE SEQUENCE</scope>
    <source>
        <strain evidence="10">CGMCC 1.15320</strain>
    </source>
</reference>
<name>A0A916RVW6_9HYPH</name>
<dbReference type="PANTHER" id="PTHR42770">
    <property type="entry name" value="AMINO ACID TRANSPORTER-RELATED"/>
    <property type="match status" value="1"/>
</dbReference>
<evidence type="ECO:0000256" key="7">
    <source>
        <dbReference type="ARBA" id="ARBA00022989"/>
    </source>
</evidence>
<dbReference type="GO" id="GO:0022857">
    <property type="term" value="F:transmembrane transporter activity"/>
    <property type="evidence" value="ECO:0007669"/>
    <property type="project" value="InterPro"/>
</dbReference>
<feature type="transmembrane region" description="Helical" evidence="9">
    <location>
        <begin position="449"/>
        <end position="469"/>
    </location>
</feature>
<keyword evidence="5 9" id="KW-0812">Transmembrane</keyword>
<feature type="transmembrane region" description="Helical" evidence="9">
    <location>
        <begin position="415"/>
        <end position="433"/>
    </location>
</feature>
<dbReference type="GO" id="GO:0006865">
    <property type="term" value="P:amino acid transport"/>
    <property type="evidence" value="ECO:0007669"/>
    <property type="project" value="UniProtKB-KW"/>
</dbReference>
<feature type="transmembrane region" description="Helical" evidence="9">
    <location>
        <begin position="42"/>
        <end position="62"/>
    </location>
</feature>
<keyword evidence="8 9" id="KW-0472">Membrane</keyword>
<dbReference type="InterPro" id="IPR002293">
    <property type="entry name" value="AA/rel_permease1"/>
</dbReference>
<evidence type="ECO:0000256" key="6">
    <source>
        <dbReference type="ARBA" id="ARBA00022970"/>
    </source>
</evidence>
<dbReference type="PANTHER" id="PTHR42770:SF4">
    <property type="entry name" value="ARGININE_ORNITHINE ANTIPORTER-RELATED"/>
    <property type="match status" value="1"/>
</dbReference>
<dbReference type="GO" id="GO:0005886">
    <property type="term" value="C:plasma membrane"/>
    <property type="evidence" value="ECO:0007669"/>
    <property type="project" value="UniProtKB-SubCell"/>
</dbReference>
<feature type="transmembrane region" description="Helical" evidence="9">
    <location>
        <begin position="281"/>
        <end position="312"/>
    </location>
</feature>
<feature type="transmembrane region" description="Helical" evidence="9">
    <location>
        <begin position="83"/>
        <end position="107"/>
    </location>
</feature>
<evidence type="ECO:0000256" key="5">
    <source>
        <dbReference type="ARBA" id="ARBA00022692"/>
    </source>
</evidence>
<dbReference type="NCBIfam" id="TIGR00905">
    <property type="entry name" value="2A0302"/>
    <property type="match status" value="1"/>
</dbReference>
<proteinExistence type="inferred from homology"/>
<keyword evidence="6" id="KW-0029">Amino-acid transport</keyword>
<dbReference type="InterPro" id="IPR050367">
    <property type="entry name" value="APC_superfamily"/>
</dbReference>
<dbReference type="Proteomes" id="UP000636264">
    <property type="component" value="Unassembled WGS sequence"/>
</dbReference>
<feature type="transmembrane region" description="Helical" evidence="9">
    <location>
        <begin position="12"/>
        <end position="30"/>
    </location>
</feature>
<keyword evidence="11" id="KW-1185">Reference proteome</keyword>
<evidence type="ECO:0000256" key="1">
    <source>
        <dbReference type="ARBA" id="ARBA00004651"/>
    </source>
</evidence>